<evidence type="ECO:0000256" key="5">
    <source>
        <dbReference type="ARBA" id="ARBA00022840"/>
    </source>
</evidence>
<keyword evidence="3" id="KW-0547">Nucleotide-binding</keyword>
<keyword evidence="5" id="KW-0067">ATP-binding</keyword>
<feature type="non-terminal residue" evidence="7">
    <location>
        <position position="1"/>
    </location>
</feature>
<dbReference type="PROSITE" id="PS00108">
    <property type="entry name" value="PROTEIN_KINASE_ST"/>
    <property type="match status" value="1"/>
</dbReference>
<dbReference type="GO" id="GO:0004674">
    <property type="term" value="F:protein serine/threonine kinase activity"/>
    <property type="evidence" value="ECO:0007669"/>
    <property type="project" value="UniProtKB-KW"/>
</dbReference>
<dbReference type="Gene3D" id="1.10.510.10">
    <property type="entry name" value="Transferase(Phosphotransferase) domain 1"/>
    <property type="match status" value="1"/>
</dbReference>
<keyword evidence="1" id="KW-0723">Serine/threonine-protein kinase</keyword>
<dbReference type="Pfam" id="PF00069">
    <property type="entry name" value="Pkinase"/>
    <property type="match status" value="1"/>
</dbReference>
<dbReference type="Gene3D" id="3.30.200.20">
    <property type="entry name" value="Phosphorylase Kinase, domain 1"/>
    <property type="match status" value="1"/>
</dbReference>
<dbReference type="OrthoDB" id="192887at2759"/>
<dbReference type="InterPro" id="IPR008271">
    <property type="entry name" value="Ser/Thr_kinase_AS"/>
</dbReference>
<dbReference type="SMART" id="SM00220">
    <property type="entry name" value="S_TKc"/>
    <property type="match status" value="1"/>
</dbReference>
<organism evidence="7 8">
    <name type="scientific">Conidiobolus coronatus (strain ATCC 28846 / CBS 209.66 / NRRL 28638)</name>
    <name type="common">Delacroixia coronata</name>
    <dbReference type="NCBI Taxonomy" id="796925"/>
    <lineage>
        <taxon>Eukaryota</taxon>
        <taxon>Fungi</taxon>
        <taxon>Fungi incertae sedis</taxon>
        <taxon>Zoopagomycota</taxon>
        <taxon>Entomophthoromycotina</taxon>
        <taxon>Entomophthoromycetes</taxon>
        <taxon>Entomophthorales</taxon>
        <taxon>Ancylistaceae</taxon>
        <taxon>Conidiobolus</taxon>
    </lineage>
</organism>
<evidence type="ECO:0000256" key="4">
    <source>
        <dbReference type="ARBA" id="ARBA00022777"/>
    </source>
</evidence>
<proteinExistence type="predicted"/>
<keyword evidence="2" id="KW-0808">Transferase</keyword>
<evidence type="ECO:0000256" key="1">
    <source>
        <dbReference type="ARBA" id="ARBA00022527"/>
    </source>
</evidence>
<dbReference type="FunFam" id="1.10.510.10:FF:000040">
    <property type="entry name" value="Mitogen-activated protein kinase"/>
    <property type="match status" value="1"/>
</dbReference>
<dbReference type="AlphaFoldDB" id="A0A137NZG0"/>
<dbReference type="InterPro" id="IPR050117">
    <property type="entry name" value="MAPK"/>
</dbReference>
<feature type="domain" description="Protein kinase" evidence="6">
    <location>
        <begin position="7"/>
        <end position="298"/>
    </location>
</feature>
<dbReference type="EMBL" id="KQ964595">
    <property type="protein sequence ID" value="KXN68122.1"/>
    <property type="molecule type" value="Genomic_DNA"/>
</dbReference>
<name>A0A137NZG0_CONC2</name>
<dbReference type="InterPro" id="IPR011009">
    <property type="entry name" value="Kinase-like_dom_sf"/>
</dbReference>
<dbReference type="InterPro" id="IPR000719">
    <property type="entry name" value="Prot_kinase_dom"/>
</dbReference>
<gene>
    <name evidence="7" type="ORF">CONCODRAFT_42082</name>
</gene>
<evidence type="ECO:0000259" key="6">
    <source>
        <dbReference type="PROSITE" id="PS50011"/>
    </source>
</evidence>
<dbReference type="GO" id="GO:0005524">
    <property type="term" value="F:ATP binding"/>
    <property type="evidence" value="ECO:0007669"/>
    <property type="project" value="UniProtKB-KW"/>
</dbReference>
<dbReference type="PANTHER" id="PTHR24055">
    <property type="entry name" value="MITOGEN-ACTIVATED PROTEIN KINASE"/>
    <property type="match status" value="1"/>
</dbReference>
<protein>
    <submittedName>
        <fullName evidence="7">Kinase-like protein</fullName>
    </submittedName>
</protein>
<keyword evidence="8" id="KW-1185">Reference proteome</keyword>
<dbReference type="Proteomes" id="UP000070444">
    <property type="component" value="Unassembled WGS sequence"/>
</dbReference>
<dbReference type="SUPFAM" id="SSF56112">
    <property type="entry name" value="Protein kinase-like (PK-like)"/>
    <property type="match status" value="1"/>
</dbReference>
<evidence type="ECO:0000313" key="7">
    <source>
        <dbReference type="EMBL" id="KXN68122.1"/>
    </source>
</evidence>
<keyword evidence="4 7" id="KW-0418">Kinase</keyword>
<evidence type="ECO:0000313" key="8">
    <source>
        <dbReference type="Proteomes" id="UP000070444"/>
    </source>
</evidence>
<reference evidence="7 8" key="1">
    <citation type="journal article" date="2015" name="Genome Biol. Evol.">
        <title>Phylogenomic analyses indicate that early fungi evolved digesting cell walls of algal ancestors of land plants.</title>
        <authorList>
            <person name="Chang Y."/>
            <person name="Wang S."/>
            <person name="Sekimoto S."/>
            <person name="Aerts A.L."/>
            <person name="Choi C."/>
            <person name="Clum A."/>
            <person name="LaButti K.M."/>
            <person name="Lindquist E.A."/>
            <person name="Yee Ngan C."/>
            <person name="Ohm R.A."/>
            <person name="Salamov A.A."/>
            <person name="Grigoriev I.V."/>
            <person name="Spatafora J.W."/>
            <person name="Berbee M.L."/>
        </authorList>
    </citation>
    <scope>NUCLEOTIDE SEQUENCE [LARGE SCALE GENOMIC DNA]</scope>
    <source>
        <strain evidence="7 8">NRRL 28638</strain>
    </source>
</reference>
<dbReference type="STRING" id="796925.A0A137NZG0"/>
<evidence type="ECO:0000256" key="2">
    <source>
        <dbReference type="ARBA" id="ARBA00022679"/>
    </source>
</evidence>
<dbReference type="PROSITE" id="PS50011">
    <property type="entry name" value="PROTEIN_KINASE_DOM"/>
    <property type="match status" value="1"/>
</dbReference>
<accession>A0A137NZG0</accession>
<sequence>FKVDHEYELINIIKESVHGSICSAIHRHTGRKVAIKKRSINYRSLLIFKLLREIKLRNLLFFVNLEYIVANLDVLRSSSLDTFTEVYLVEEFIGTDLQRVLETQEISEERCQNYIYQILNGLSFIHSANILHRDLKPSNILISERNYILISDFGSARSTNLSEDYSSYMTEYVANRWYRAPEIMLSYTEYNKATDVWSVGCILAEILSKKPLFPGSDYHNQLTLIFSVIGTPSNDDLSDVFNERARDYIRGLPEKMKTPFSTLFPSASPLAIDLLEKLLTFNPRKRITCERALNHAYLLAESTTQPIPESLFDFDTNDKQLSNEQLKCNSN</sequence>
<evidence type="ECO:0000256" key="3">
    <source>
        <dbReference type="ARBA" id="ARBA00022741"/>
    </source>
</evidence>